<dbReference type="EMBL" id="JAAZSQ010000013">
    <property type="protein sequence ID" value="NKX55506.1"/>
    <property type="molecule type" value="Genomic_DNA"/>
</dbReference>
<name>A0A7X6HGB9_9MICC</name>
<keyword evidence="2" id="KW-1185">Reference proteome</keyword>
<reference evidence="1 2" key="1">
    <citation type="submission" date="2020-04" db="EMBL/GenBank/DDBJ databases">
        <title>Arthrobacter sp. nov.</title>
        <authorList>
            <person name="Liu S."/>
        </authorList>
    </citation>
    <scope>NUCLEOTIDE SEQUENCE [LARGE SCALE GENOMIC DNA]</scope>
    <source>
        <strain evidence="1 2">E918</strain>
    </source>
</reference>
<organism evidence="1 2">
    <name type="scientific">Arthrobacter mobilis</name>
    <dbReference type="NCBI Taxonomy" id="2724944"/>
    <lineage>
        <taxon>Bacteria</taxon>
        <taxon>Bacillati</taxon>
        <taxon>Actinomycetota</taxon>
        <taxon>Actinomycetes</taxon>
        <taxon>Micrococcales</taxon>
        <taxon>Micrococcaceae</taxon>
        <taxon>Arthrobacter</taxon>
    </lineage>
</organism>
<sequence length="101" mass="11310">MFTMQVGYSVRDYAAWKELFDKDPVGRAASGARSYRIFRDSDDENYVVVHLDFDTRDAAASFLEKLRSQVFNNPDAMATIIDGPPSVRILEEAASERLSAG</sequence>
<dbReference type="AlphaFoldDB" id="A0A7X6HGB9"/>
<dbReference type="RefSeq" id="WP_168487087.1">
    <property type="nucleotide sequence ID" value="NZ_JAAZSQ010000013.1"/>
</dbReference>
<evidence type="ECO:0000313" key="2">
    <source>
        <dbReference type="Proteomes" id="UP000544090"/>
    </source>
</evidence>
<dbReference type="Proteomes" id="UP000544090">
    <property type="component" value="Unassembled WGS sequence"/>
</dbReference>
<gene>
    <name evidence="1" type="ORF">HGG74_13365</name>
</gene>
<protein>
    <recommendedName>
        <fullName evidence="3">Antibiotic biosynthesis monooxygenase</fullName>
    </recommendedName>
</protein>
<comment type="caution">
    <text evidence="1">The sequence shown here is derived from an EMBL/GenBank/DDBJ whole genome shotgun (WGS) entry which is preliminary data.</text>
</comment>
<evidence type="ECO:0000313" key="1">
    <source>
        <dbReference type="EMBL" id="NKX55506.1"/>
    </source>
</evidence>
<accession>A0A7X6HGB9</accession>
<evidence type="ECO:0008006" key="3">
    <source>
        <dbReference type="Google" id="ProtNLM"/>
    </source>
</evidence>
<proteinExistence type="predicted"/>